<feature type="transmembrane region" description="Helical" evidence="1">
    <location>
        <begin position="60"/>
        <end position="86"/>
    </location>
</feature>
<dbReference type="PANTHER" id="PTHR40465">
    <property type="entry name" value="CHROMOSOME 1, WHOLE GENOME SHOTGUN SEQUENCE"/>
    <property type="match status" value="1"/>
</dbReference>
<reference evidence="4" key="2">
    <citation type="submission" date="2015-01" db="EMBL/GenBank/DDBJ databases">
        <title>Evolutionary Origins and Diversification of the Mycorrhizal Mutualists.</title>
        <authorList>
            <consortium name="DOE Joint Genome Institute"/>
            <consortium name="Mycorrhizal Genomics Consortium"/>
            <person name="Kohler A."/>
            <person name="Kuo A."/>
            <person name="Nagy L.G."/>
            <person name="Floudas D."/>
            <person name="Copeland A."/>
            <person name="Barry K.W."/>
            <person name="Cichocki N."/>
            <person name="Veneault-Fourrey C."/>
            <person name="LaButti K."/>
            <person name="Lindquist E.A."/>
            <person name="Lipzen A."/>
            <person name="Lundell T."/>
            <person name="Morin E."/>
            <person name="Murat C."/>
            <person name="Riley R."/>
            <person name="Ohm R."/>
            <person name="Sun H."/>
            <person name="Tunlid A."/>
            <person name="Henrissat B."/>
            <person name="Grigoriev I.V."/>
            <person name="Hibbett D.S."/>
            <person name="Martin F."/>
        </authorList>
    </citation>
    <scope>NUCLEOTIDE SEQUENCE [LARGE SCALE GENOMIC DNA]</scope>
    <source>
        <strain evidence="4">F 1598</strain>
    </source>
</reference>
<feature type="domain" description="DUF6534" evidence="2">
    <location>
        <begin position="185"/>
        <end position="227"/>
    </location>
</feature>
<dbReference type="OrthoDB" id="2535105at2759"/>
<name>A0A0C3EST3_PILCF</name>
<reference evidence="3 4" key="1">
    <citation type="submission" date="2014-04" db="EMBL/GenBank/DDBJ databases">
        <authorList>
            <consortium name="DOE Joint Genome Institute"/>
            <person name="Kuo A."/>
            <person name="Tarkka M."/>
            <person name="Buscot F."/>
            <person name="Kohler A."/>
            <person name="Nagy L.G."/>
            <person name="Floudas D."/>
            <person name="Copeland A."/>
            <person name="Barry K.W."/>
            <person name="Cichocki N."/>
            <person name="Veneault-Fourrey C."/>
            <person name="LaButti K."/>
            <person name="Lindquist E.A."/>
            <person name="Lipzen A."/>
            <person name="Lundell T."/>
            <person name="Morin E."/>
            <person name="Murat C."/>
            <person name="Sun H."/>
            <person name="Tunlid A."/>
            <person name="Henrissat B."/>
            <person name="Grigoriev I.V."/>
            <person name="Hibbett D.S."/>
            <person name="Martin F."/>
            <person name="Nordberg H.P."/>
            <person name="Cantor M.N."/>
            <person name="Hua S.X."/>
        </authorList>
    </citation>
    <scope>NUCLEOTIDE SEQUENCE [LARGE SCALE GENOMIC DNA]</scope>
    <source>
        <strain evidence="3 4">F 1598</strain>
    </source>
</reference>
<dbReference type="Proteomes" id="UP000054166">
    <property type="component" value="Unassembled WGS sequence"/>
</dbReference>
<dbReference type="InParanoid" id="A0A0C3EST3"/>
<evidence type="ECO:0000256" key="1">
    <source>
        <dbReference type="SAM" id="Phobius"/>
    </source>
</evidence>
<keyword evidence="1" id="KW-0812">Transmembrane</keyword>
<keyword evidence="1" id="KW-0472">Membrane</keyword>
<dbReference type="EMBL" id="KN833452">
    <property type="protein sequence ID" value="KIM71149.1"/>
    <property type="molecule type" value="Genomic_DNA"/>
</dbReference>
<dbReference type="PANTHER" id="PTHR40465:SF1">
    <property type="entry name" value="DUF6534 DOMAIN-CONTAINING PROTEIN"/>
    <property type="match status" value="1"/>
</dbReference>
<keyword evidence="1" id="KW-1133">Transmembrane helix</keyword>
<dbReference type="HOGENOM" id="CLU_046025_16_0_1"/>
<sequence length="228" mass="25605">MSVFAPSDSLLVPDLNIHLADTHGALFIGLIIAAILFGITNLQVFVYLQSCKGDRIWNKLAVGWLWLLDAFQLALISHAVYFYLVINYANPVELTHVVWSFRLQLVIDMVTIVTVQALYAERLWKLAKIRRHDFRSKIVPWIVTLLVIAATGICIAVSKLIYTIKDFTQFDLIKWATFLALITASVVDILIAASLCFTLAGLRTGMENTNSVLNSLMLYFLNTGVLTR</sequence>
<evidence type="ECO:0000259" key="2">
    <source>
        <dbReference type="Pfam" id="PF20152"/>
    </source>
</evidence>
<accession>A0A0C3EST3</accession>
<dbReference type="Pfam" id="PF20152">
    <property type="entry name" value="DUF6534"/>
    <property type="match status" value="1"/>
</dbReference>
<dbReference type="STRING" id="765440.A0A0C3EST3"/>
<keyword evidence="4" id="KW-1185">Reference proteome</keyword>
<feature type="transmembrane region" description="Helical" evidence="1">
    <location>
        <begin position="141"/>
        <end position="164"/>
    </location>
</feature>
<dbReference type="InterPro" id="IPR045339">
    <property type="entry name" value="DUF6534"/>
</dbReference>
<feature type="transmembrane region" description="Helical" evidence="1">
    <location>
        <begin position="176"/>
        <end position="202"/>
    </location>
</feature>
<feature type="transmembrane region" description="Helical" evidence="1">
    <location>
        <begin position="25"/>
        <end position="48"/>
    </location>
</feature>
<evidence type="ECO:0000313" key="4">
    <source>
        <dbReference type="Proteomes" id="UP000054166"/>
    </source>
</evidence>
<evidence type="ECO:0000313" key="3">
    <source>
        <dbReference type="EMBL" id="KIM71149.1"/>
    </source>
</evidence>
<proteinExistence type="predicted"/>
<dbReference type="AlphaFoldDB" id="A0A0C3EST3"/>
<feature type="transmembrane region" description="Helical" evidence="1">
    <location>
        <begin position="98"/>
        <end position="120"/>
    </location>
</feature>
<gene>
    <name evidence="3" type="ORF">PILCRDRAFT_759636</name>
</gene>
<protein>
    <recommendedName>
        <fullName evidence="2">DUF6534 domain-containing protein</fullName>
    </recommendedName>
</protein>
<organism evidence="3 4">
    <name type="scientific">Piloderma croceum (strain F 1598)</name>
    <dbReference type="NCBI Taxonomy" id="765440"/>
    <lineage>
        <taxon>Eukaryota</taxon>
        <taxon>Fungi</taxon>
        <taxon>Dikarya</taxon>
        <taxon>Basidiomycota</taxon>
        <taxon>Agaricomycotina</taxon>
        <taxon>Agaricomycetes</taxon>
        <taxon>Agaricomycetidae</taxon>
        <taxon>Atheliales</taxon>
        <taxon>Atheliaceae</taxon>
        <taxon>Piloderma</taxon>
    </lineage>
</organism>